<evidence type="ECO:0000313" key="3">
    <source>
        <dbReference type="Proteomes" id="UP000621454"/>
    </source>
</evidence>
<dbReference type="Pfam" id="PF11716">
    <property type="entry name" value="MDMPI_N"/>
    <property type="match status" value="1"/>
</dbReference>
<dbReference type="EMBL" id="BMGC01000006">
    <property type="protein sequence ID" value="GGB26237.1"/>
    <property type="molecule type" value="Genomic_DNA"/>
</dbReference>
<dbReference type="NCBIfam" id="TIGR03083">
    <property type="entry name" value="maleylpyruvate isomerase family mycothiol-dependent enzyme"/>
    <property type="match status" value="1"/>
</dbReference>
<feature type="domain" description="Mycothiol-dependent maleylpyruvate isomerase metal-binding" evidence="1">
    <location>
        <begin position="5"/>
        <end position="74"/>
    </location>
</feature>
<dbReference type="AlphaFoldDB" id="A0A916WST2"/>
<proteinExistence type="predicted"/>
<accession>A0A916WST2</accession>
<dbReference type="Proteomes" id="UP000621454">
    <property type="component" value="Unassembled WGS sequence"/>
</dbReference>
<name>A0A916WST2_9ACTN</name>
<dbReference type="RefSeq" id="WP_188585766.1">
    <property type="nucleotide sequence ID" value="NZ_BMGC01000006.1"/>
</dbReference>
<reference evidence="2" key="1">
    <citation type="journal article" date="2014" name="Int. J. Syst. Evol. Microbiol.">
        <title>Complete genome sequence of Corynebacterium casei LMG S-19264T (=DSM 44701T), isolated from a smear-ripened cheese.</title>
        <authorList>
            <consortium name="US DOE Joint Genome Institute (JGI-PGF)"/>
            <person name="Walter F."/>
            <person name="Albersmeier A."/>
            <person name="Kalinowski J."/>
            <person name="Ruckert C."/>
        </authorList>
    </citation>
    <scope>NUCLEOTIDE SEQUENCE</scope>
    <source>
        <strain evidence="2">CGMCC 1.12827</strain>
    </source>
</reference>
<organism evidence="2 3">
    <name type="scientific">Gordonia jinhuaensis</name>
    <dbReference type="NCBI Taxonomy" id="1517702"/>
    <lineage>
        <taxon>Bacteria</taxon>
        <taxon>Bacillati</taxon>
        <taxon>Actinomycetota</taxon>
        <taxon>Actinomycetes</taxon>
        <taxon>Mycobacteriales</taxon>
        <taxon>Gordoniaceae</taxon>
        <taxon>Gordonia</taxon>
    </lineage>
</organism>
<dbReference type="InterPro" id="IPR034660">
    <property type="entry name" value="DinB/YfiT-like"/>
</dbReference>
<dbReference type="NCBIfam" id="TIGR03085">
    <property type="entry name" value="TIGR03085 family metal-binding protein"/>
    <property type="match status" value="1"/>
</dbReference>
<dbReference type="SUPFAM" id="SSF109854">
    <property type="entry name" value="DinB/YfiT-like putative metalloenzymes"/>
    <property type="match status" value="1"/>
</dbReference>
<gene>
    <name evidence="2" type="ORF">GCM10011489_12990</name>
</gene>
<evidence type="ECO:0000313" key="2">
    <source>
        <dbReference type="EMBL" id="GGB26237.1"/>
    </source>
</evidence>
<reference evidence="2" key="2">
    <citation type="submission" date="2020-09" db="EMBL/GenBank/DDBJ databases">
        <authorList>
            <person name="Sun Q."/>
            <person name="Zhou Y."/>
        </authorList>
    </citation>
    <scope>NUCLEOTIDE SEQUENCE</scope>
    <source>
        <strain evidence="2">CGMCC 1.12827</strain>
    </source>
</reference>
<dbReference type="InterPro" id="IPR017519">
    <property type="entry name" value="CHP03085"/>
</dbReference>
<protein>
    <submittedName>
        <fullName evidence="2">TIGR03085 family protein</fullName>
    </submittedName>
</protein>
<dbReference type="InterPro" id="IPR017517">
    <property type="entry name" value="Maleyloyr_isom"/>
</dbReference>
<comment type="caution">
    <text evidence="2">The sequence shown here is derived from an EMBL/GenBank/DDBJ whole genome shotgun (WGS) entry which is preliminary data.</text>
</comment>
<evidence type="ECO:0000259" key="1">
    <source>
        <dbReference type="Pfam" id="PF11716"/>
    </source>
</evidence>
<keyword evidence="3" id="KW-1185">Reference proteome</keyword>
<dbReference type="GO" id="GO:0046872">
    <property type="term" value="F:metal ion binding"/>
    <property type="evidence" value="ECO:0007669"/>
    <property type="project" value="InterPro"/>
</dbReference>
<dbReference type="InterPro" id="IPR024344">
    <property type="entry name" value="MDMPI_metal-binding"/>
</dbReference>
<sequence>MSFAHRERLALVGTASAAGPQAPTLCEGWDVRALLAHLVIRERRPDAAVGIMVPRLAEHTERVQSATAQQPWQELLDDVASGPPWWSPMKPLDSLVNSAEMFIHHEDIRRAQPGWQPRILDDEDAESLRTAVKPMCRSLKKSGARVTLAEPDGSALVTVGEGPAVTVTGDVGELLLFVSGRDEVLVAFDGDEKAVAAVTACQRGM</sequence>